<gene>
    <name evidence="1" type="ORF">LY89DRAFT_672685</name>
</gene>
<evidence type="ECO:0000313" key="2">
    <source>
        <dbReference type="Proteomes" id="UP000070700"/>
    </source>
</evidence>
<proteinExistence type="predicted"/>
<name>A0A194WZV4_MOLSC</name>
<reference evidence="1 2" key="1">
    <citation type="submission" date="2015-10" db="EMBL/GenBank/DDBJ databases">
        <title>Full genome of DAOMC 229536 Phialocephala scopiformis, a fungal endophyte of spruce producing the potent anti-insectan compound rugulosin.</title>
        <authorList>
            <consortium name="DOE Joint Genome Institute"/>
            <person name="Walker A.K."/>
            <person name="Frasz S.L."/>
            <person name="Seifert K.A."/>
            <person name="Miller J.D."/>
            <person name="Mondo S.J."/>
            <person name="Labutti K."/>
            <person name="Lipzen A."/>
            <person name="Dockter R."/>
            <person name="Kennedy M."/>
            <person name="Grigoriev I.V."/>
            <person name="Spatafora J.W."/>
        </authorList>
    </citation>
    <scope>NUCLEOTIDE SEQUENCE [LARGE SCALE GENOMIC DNA]</scope>
    <source>
        <strain evidence="1 2">CBS 120377</strain>
    </source>
</reference>
<organism evidence="1 2">
    <name type="scientific">Mollisia scopiformis</name>
    <name type="common">Conifer needle endophyte fungus</name>
    <name type="synonym">Phialocephala scopiformis</name>
    <dbReference type="NCBI Taxonomy" id="149040"/>
    <lineage>
        <taxon>Eukaryota</taxon>
        <taxon>Fungi</taxon>
        <taxon>Dikarya</taxon>
        <taxon>Ascomycota</taxon>
        <taxon>Pezizomycotina</taxon>
        <taxon>Leotiomycetes</taxon>
        <taxon>Helotiales</taxon>
        <taxon>Mollisiaceae</taxon>
        <taxon>Mollisia</taxon>
    </lineage>
</organism>
<evidence type="ECO:0000313" key="1">
    <source>
        <dbReference type="EMBL" id="KUJ13476.1"/>
    </source>
</evidence>
<protein>
    <submittedName>
        <fullName evidence="1">Uncharacterized protein</fullName>
    </submittedName>
</protein>
<dbReference type="Proteomes" id="UP000070700">
    <property type="component" value="Unassembled WGS sequence"/>
</dbReference>
<keyword evidence="2" id="KW-1185">Reference proteome</keyword>
<dbReference type="InParanoid" id="A0A194WZV4"/>
<dbReference type="KEGG" id="psco:LY89DRAFT_672685"/>
<dbReference type="RefSeq" id="XP_018067831.1">
    <property type="nucleotide sequence ID" value="XM_018213300.1"/>
</dbReference>
<accession>A0A194WZV4</accession>
<dbReference type="EMBL" id="KQ947422">
    <property type="protein sequence ID" value="KUJ13476.1"/>
    <property type="molecule type" value="Genomic_DNA"/>
</dbReference>
<dbReference type="GeneID" id="28823026"/>
<dbReference type="AlphaFoldDB" id="A0A194WZV4"/>
<sequence length="163" mass="17870">MLGIIIPILHPPRSLQLRNHPLSPRIRDRKLLAIQPPLPFQRPQFPATSSLEPFRGLVLNDTGPGMEFLVRFMLSPYLCVRSLVCGFEDIFTKDDVGGYGGYFAAQTFDAVLTWGEEQEVGDVVALGEFDGFGGEGTGSEGRVAVRLGEELGYVYHGLSESAN</sequence>